<gene>
    <name evidence="1" type="ORF">DesfrDRAFT_1805</name>
</gene>
<keyword evidence="2" id="KW-1185">Reference proteome</keyword>
<dbReference type="EMBL" id="AECZ01000010">
    <property type="protein sequence ID" value="EFL51366.1"/>
    <property type="molecule type" value="Genomic_DNA"/>
</dbReference>
<name>E1JW06_SOLFR</name>
<sequence>MSTNASLATIERVDDLYYKTVLDFESGSHFEVGQAYAQEILSIMPTYGATIDNFLLLSVESAPDHKDLSALVAEAKNLVADMPQAYQDELRGMTTVFNSPVDKLGDGILSSDELLLFEVVHDVIDPGSCSATAVFGQASATGSTIVGRNLDWYDMPGISELHNIQLYRNGDAAYDIVSIGILGQIFPLSVFSENHLSGAVLDSDMQSGYYTTVGADSYIADLRYAFEHADTLDSVGYYLATRQNTHSYIAFLADENSAAVLENDIEHPEAKGLRYDDSILRDGSTWAFPDTLVAVNSFMLPGTTDNFPGAASNEKRYESYTTLIASKLESSGTLGLQDVQDIISYTGTDGIAKSSGAIYRSIDDYPTYQSYALDMGSLELVACFGPTSGNPPYPQYVQVFASNPFPS</sequence>
<dbReference type="Gene3D" id="3.60.60.10">
    <property type="entry name" value="Penicillin V Acylase, Chain A"/>
    <property type="match status" value="1"/>
</dbReference>
<dbReference type="Proteomes" id="UP000006250">
    <property type="component" value="Unassembled WGS sequence"/>
</dbReference>
<dbReference type="NCBIfam" id="NF040521">
    <property type="entry name" value="C45_proenzyme"/>
    <property type="match status" value="1"/>
</dbReference>
<reference evidence="1 2" key="1">
    <citation type="submission" date="2010-08" db="EMBL/GenBank/DDBJ databases">
        <title>The draft genome of Desulfovibrio fructosovorans JJ.</title>
        <authorList>
            <consortium name="US DOE Joint Genome Institute (JGI-PGF)"/>
            <person name="Lucas S."/>
            <person name="Copeland A."/>
            <person name="Lapidus A."/>
            <person name="Cheng J.-F."/>
            <person name="Bruce D."/>
            <person name="Goodwin L."/>
            <person name="Pitluck S."/>
            <person name="Land M.L."/>
            <person name="Hauser L."/>
            <person name="Chang Y.-J."/>
            <person name="Jeffries C."/>
            <person name="Wall J.D."/>
            <person name="Stahl D.A."/>
            <person name="Arkin A.P."/>
            <person name="Dehal P."/>
            <person name="Stolyar S.M."/>
            <person name="Hazen T.C."/>
            <person name="Woyke T.J."/>
        </authorList>
    </citation>
    <scope>NUCLEOTIDE SEQUENCE [LARGE SCALE GENOMIC DNA]</scope>
    <source>
        <strain evidence="1 2">JJ</strain>
    </source>
</reference>
<comment type="caution">
    <text evidence="1">The sequence shown here is derived from an EMBL/GenBank/DDBJ whole genome shotgun (WGS) entry which is preliminary data.</text>
</comment>
<dbReference type="RefSeq" id="WP_005993138.1">
    <property type="nucleotide sequence ID" value="NZ_AECZ01000010.1"/>
</dbReference>
<dbReference type="eggNOG" id="ENOG502ZA7F">
    <property type="taxonomic scope" value="Bacteria"/>
</dbReference>
<proteinExistence type="predicted"/>
<accession>E1JW06</accession>
<dbReference type="InterPro" id="IPR047794">
    <property type="entry name" value="C45_proenzyme-like"/>
</dbReference>
<organism evidence="1 2">
    <name type="scientific">Solidesulfovibrio fructosivorans JJ]</name>
    <dbReference type="NCBI Taxonomy" id="596151"/>
    <lineage>
        <taxon>Bacteria</taxon>
        <taxon>Pseudomonadati</taxon>
        <taxon>Thermodesulfobacteriota</taxon>
        <taxon>Desulfovibrionia</taxon>
        <taxon>Desulfovibrionales</taxon>
        <taxon>Desulfovibrionaceae</taxon>
        <taxon>Solidesulfovibrio</taxon>
    </lineage>
</organism>
<evidence type="ECO:0000313" key="2">
    <source>
        <dbReference type="Proteomes" id="UP000006250"/>
    </source>
</evidence>
<dbReference type="AlphaFoldDB" id="E1JW06"/>
<dbReference type="OrthoDB" id="1736836at2"/>
<evidence type="ECO:0000313" key="1">
    <source>
        <dbReference type="EMBL" id="EFL51366.1"/>
    </source>
</evidence>
<protein>
    <submittedName>
        <fullName evidence="1">Uncharacterized protein</fullName>
    </submittedName>
</protein>